<dbReference type="InterPro" id="IPR038947">
    <property type="entry name" value="At3g27210-like"/>
</dbReference>
<dbReference type="PANTHER" id="PTHR34280">
    <property type="entry name" value="OS01G0920100 PROTEIN"/>
    <property type="match status" value="1"/>
</dbReference>
<dbReference type="AlphaFoldDB" id="A0A2P2JK56"/>
<evidence type="ECO:0000313" key="2">
    <source>
        <dbReference type="EMBL" id="MBW93856.1"/>
    </source>
</evidence>
<evidence type="ECO:0000256" key="1">
    <source>
        <dbReference type="SAM" id="MobiDB-lite"/>
    </source>
</evidence>
<feature type="region of interest" description="Disordered" evidence="1">
    <location>
        <begin position="135"/>
        <end position="156"/>
    </location>
</feature>
<name>A0A2P2JK56_RHIMU</name>
<reference evidence="2" key="1">
    <citation type="submission" date="2018-02" db="EMBL/GenBank/DDBJ databases">
        <title>Rhizophora mucronata_Transcriptome.</title>
        <authorList>
            <person name="Meera S.P."/>
            <person name="Sreeshan A."/>
            <person name="Augustine A."/>
        </authorList>
    </citation>
    <scope>NUCLEOTIDE SEQUENCE</scope>
    <source>
        <tissue evidence="2">Leaf</tissue>
    </source>
</reference>
<protein>
    <submittedName>
        <fullName evidence="2">Uncharacterized protein</fullName>
    </submittedName>
</protein>
<feature type="compositionally biased region" description="Polar residues" evidence="1">
    <location>
        <begin position="143"/>
        <end position="152"/>
    </location>
</feature>
<dbReference type="PANTHER" id="PTHR34280:SF2">
    <property type="entry name" value="OS01G0920100 PROTEIN"/>
    <property type="match status" value="1"/>
</dbReference>
<sequence length="226" mass="24486">MGSCASVHNKGNPDSGIKMGMSFGSKKDKLMIPESPIKNKLSAVDLPAKTAFKDNGSKEEIFFDSQPWLESDCEDDFFSVNGDFTPSCGTTPVHHNFSVGTPQVHTIPLVDRPPLPEPSPTGKKRLSDLFRESLREDHDVNNPHLSSYQSSSEKMEVKPTVLDVLPKSANATPFVPGTNSVCSSERTANGGALKSTQCCLPSLMSCRSFSDRKKKLSPSVDVNGKP</sequence>
<accession>A0A2P2JK56</accession>
<proteinExistence type="predicted"/>
<organism evidence="2">
    <name type="scientific">Rhizophora mucronata</name>
    <name type="common">Asiatic mangrove</name>
    <dbReference type="NCBI Taxonomy" id="61149"/>
    <lineage>
        <taxon>Eukaryota</taxon>
        <taxon>Viridiplantae</taxon>
        <taxon>Streptophyta</taxon>
        <taxon>Embryophyta</taxon>
        <taxon>Tracheophyta</taxon>
        <taxon>Spermatophyta</taxon>
        <taxon>Magnoliopsida</taxon>
        <taxon>eudicotyledons</taxon>
        <taxon>Gunneridae</taxon>
        <taxon>Pentapetalae</taxon>
        <taxon>rosids</taxon>
        <taxon>fabids</taxon>
        <taxon>Malpighiales</taxon>
        <taxon>Rhizophoraceae</taxon>
        <taxon>Rhizophora</taxon>
    </lineage>
</organism>
<feature type="region of interest" description="Disordered" evidence="1">
    <location>
        <begin position="1"/>
        <end position="22"/>
    </location>
</feature>
<dbReference type="EMBL" id="GGEC01013373">
    <property type="protein sequence ID" value="MBW93856.1"/>
    <property type="molecule type" value="Transcribed_RNA"/>
</dbReference>